<dbReference type="Pfam" id="PF14223">
    <property type="entry name" value="Retrotran_gag_2"/>
    <property type="match status" value="1"/>
</dbReference>
<evidence type="ECO:0000313" key="5">
    <source>
        <dbReference type="EMBL" id="GJT33131.1"/>
    </source>
</evidence>
<keyword evidence="1" id="KW-0645">Protease</keyword>
<dbReference type="PANTHER" id="PTHR42648">
    <property type="entry name" value="TRANSPOSASE, PUTATIVE-RELATED"/>
    <property type="match status" value="1"/>
</dbReference>
<feature type="compositionally biased region" description="Polar residues" evidence="3">
    <location>
        <begin position="242"/>
        <end position="258"/>
    </location>
</feature>
<feature type="coiled-coil region" evidence="2">
    <location>
        <begin position="512"/>
        <end position="573"/>
    </location>
</feature>
<name>A0ABQ5D1G8_9ASTR</name>
<evidence type="ECO:0000256" key="2">
    <source>
        <dbReference type="SAM" id="Coils"/>
    </source>
</evidence>
<protein>
    <submittedName>
        <fullName evidence="5">Retrovirus-related pol polyprotein from transposon TNT 1-94</fullName>
    </submittedName>
</protein>
<evidence type="ECO:0000256" key="3">
    <source>
        <dbReference type="SAM" id="MobiDB-lite"/>
    </source>
</evidence>
<dbReference type="Pfam" id="PF22936">
    <property type="entry name" value="Pol_BBD"/>
    <property type="match status" value="1"/>
</dbReference>
<comment type="caution">
    <text evidence="5">The sequence shown here is derived from an EMBL/GenBank/DDBJ whole genome shotgun (WGS) entry which is preliminary data.</text>
</comment>
<accession>A0ABQ5D1G8</accession>
<dbReference type="Pfam" id="PF13976">
    <property type="entry name" value="gag_pre-integrs"/>
    <property type="match status" value="1"/>
</dbReference>
<feature type="region of interest" description="Disordered" evidence="3">
    <location>
        <begin position="1161"/>
        <end position="1241"/>
    </location>
</feature>
<feature type="region of interest" description="Disordered" evidence="3">
    <location>
        <begin position="1726"/>
        <end position="1761"/>
    </location>
</feature>
<dbReference type="Pfam" id="PF25597">
    <property type="entry name" value="SH3_retrovirus"/>
    <property type="match status" value="1"/>
</dbReference>
<gene>
    <name evidence="5" type="ORF">Tco_0923550</name>
</gene>
<feature type="coiled-coil region" evidence="2">
    <location>
        <begin position="929"/>
        <end position="963"/>
    </location>
</feature>
<dbReference type="Proteomes" id="UP001151760">
    <property type="component" value="Unassembled WGS sequence"/>
</dbReference>
<dbReference type="Gene3D" id="3.30.420.10">
    <property type="entry name" value="Ribonuclease H-like superfamily/Ribonuclease H"/>
    <property type="match status" value="1"/>
</dbReference>
<evidence type="ECO:0000256" key="1">
    <source>
        <dbReference type="ARBA" id="ARBA00022670"/>
    </source>
</evidence>
<feature type="compositionally biased region" description="Pro residues" evidence="3">
    <location>
        <begin position="1746"/>
        <end position="1761"/>
    </location>
</feature>
<proteinExistence type="predicted"/>
<keyword evidence="6" id="KW-1185">Reference proteome</keyword>
<feature type="compositionally biased region" description="Polar residues" evidence="3">
    <location>
        <begin position="1164"/>
        <end position="1207"/>
    </location>
</feature>
<dbReference type="InterPro" id="IPR057670">
    <property type="entry name" value="SH3_retrovirus"/>
</dbReference>
<dbReference type="InterPro" id="IPR054722">
    <property type="entry name" value="PolX-like_BBD"/>
</dbReference>
<dbReference type="EMBL" id="BQNB010014852">
    <property type="protein sequence ID" value="GJT33131.1"/>
    <property type="molecule type" value="Genomic_DNA"/>
</dbReference>
<dbReference type="PROSITE" id="PS50994">
    <property type="entry name" value="INTEGRASE"/>
    <property type="match status" value="1"/>
</dbReference>
<keyword evidence="1" id="KW-0378">Hydrolase</keyword>
<dbReference type="SUPFAM" id="SSF53098">
    <property type="entry name" value="Ribonuclease H-like"/>
    <property type="match status" value="1"/>
</dbReference>
<dbReference type="InterPro" id="IPR036397">
    <property type="entry name" value="RNaseH_sf"/>
</dbReference>
<dbReference type="InterPro" id="IPR012337">
    <property type="entry name" value="RNaseH-like_sf"/>
</dbReference>
<feature type="domain" description="Integrase catalytic" evidence="4">
    <location>
        <begin position="1561"/>
        <end position="1653"/>
    </location>
</feature>
<organism evidence="5 6">
    <name type="scientific">Tanacetum coccineum</name>
    <dbReference type="NCBI Taxonomy" id="301880"/>
    <lineage>
        <taxon>Eukaryota</taxon>
        <taxon>Viridiplantae</taxon>
        <taxon>Streptophyta</taxon>
        <taxon>Embryophyta</taxon>
        <taxon>Tracheophyta</taxon>
        <taxon>Spermatophyta</taxon>
        <taxon>Magnoliopsida</taxon>
        <taxon>eudicotyledons</taxon>
        <taxon>Gunneridae</taxon>
        <taxon>Pentapetalae</taxon>
        <taxon>asterids</taxon>
        <taxon>campanulids</taxon>
        <taxon>Asterales</taxon>
        <taxon>Asteraceae</taxon>
        <taxon>Asteroideae</taxon>
        <taxon>Anthemideae</taxon>
        <taxon>Anthemidinae</taxon>
        <taxon>Tanacetum</taxon>
    </lineage>
</organism>
<evidence type="ECO:0000313" key="6">
    <source>
        <dbReference type="Proteomes" id="UP001151760"/>
    </source>
</evidence>
<keyword evidence="2" id="KW-0175">Coiled coil</keyword>
<dbReference type="InterPro" id="IPR025724">
    <property type="entry name" value="GAG-pre-integrase_dom"/>
</dbReference>
<sequence>MTTLADKAILSGADTRPPMLEKDMYDSWKRKMELYMINRQNGRMILESVESGPLIWPLIVENGITRAKKYSELSTTEALQADCDIKATNIILQGLPPEVYELVRNHKVTKELWEIIQLLMQGTSLTKQERECKLYDEFDKFAYKKGESLCEFYLRFSLLLNDMNIYNMKLEQSQVNTKFLNTLPPEWSKFMTDVKLVLDLHTTNIDQLDAYLGQHEFHANEVRLMHKRNSDPLALVATHQMTQSPYQTHQNSHQNTQFQPQVSSYQSPQYDYQSSIHHNIYSPSSSIPQLEYPPSVDQQSEFSQQESGLIVPVFQKGNDPIDAINHMMSFLTVVVISRYPTTNNQLRNSSNPRQQATINNGRVTLQPIQGRQTSVAAAQASGQILHEEELAFLADLRIPEGQATQTVITHNAAYQADDLDAYDSDCDELNTAKVSLMANLSHYGSDALFEVHNHDNVNDDMTNQVVQAMPSSKQSNVVNHSETEITSDSNIIPYSQYLIESQQTNLENKSVNDTLTAELERYKEQVKVLKEGQNVDLRSHDNVSDSCAQSVEIDHLKRTLSEHLKEKESLLQTVTILKNDFKKEESRNLDREIALEKQIKHLDNIIFKRDQSTQNCSHVDETSKTSPIVIPDSEETLTLAEESRSKMLLKHKDNMMQEKIKQIDTTPIDYAALNKLYKDFETRFVPQTELSAEQAFWSHNSVSSSEPDLSDRPTNVEVPKELPKVSMVNTSLKKLKYHLANFDVVVKERTTPTAITEGTWGFEHTKACFRDEIIPFVKALKDLFSTFNQQLVDELAEVQNVFYQMEQAVEQHRVESKTFEVKMNQALNENERLLEQVMSKDIVNLIVNSSMDFASVNVHECEKCLKLETELQKDFVEKEIYDKLFKRFTTLEKHCISLEVDTQLNQEIFQRDNSISNQSAPSFDQLFELNELKAQSQEKDMVIKKLKERIKSLSGNMDKDKIKQDLEEIETINIELDHRVTKLIAENEHLKQTYKQLYDSIKPARVRSKEQCADLTNQVNLKSVEISDLNACLQEKVLVITTLKDELRKLKGKDLANNEVTHHPSDPEINTEPITPKLLNKRSAHSAYIKHTQEEAAVLRDLVDHIKANYPLDPTLESACKYTKLIQELLSKISKTCPSINNSGEQLVAVTPMNKVKRVRFTEPVTSSRNTITKKASTSNLASNKPMLSSTGVKPSTSASGSQPSGNTKKDKILQTQSSTQMNKVEAHPRKVKSSLKNKDHVVAPKGTAHVQHSKLNANSELKCVKCNGCMLSDNHDLCVLDYINNVNARAKSKSAKKQTKRKVWKPTGKMFTTIGYIWRPTGRTFTIVGNACPLTRITTTTEAPLRKPVVLDNETSKPAVTLVYSRKPRNSKTNVPVSKSKVVQIVLWYLDSGCSKHMTGDRSQLTNFVNKFLGTVKFGNDHVAKILGYGDYQIGNVTISRVYYVEGLGHNLFSVGQFCDSNLEVAFRQHTCFIRNLEGVDLLTGSRGNNLYTLSLGDMMASSPICLLSKALKTKSWLWNRRLSHQNFGAINHLARHGLVRGLPKLKFEKDHLCSACAMDNGTKFVNQTLREYYEKVSISHETSVARSPQQNGVIERQNRTLIEAARTMLIYAKASLFLWAEAVATACYTQNCSIIRLHHGKTPYELLHDKLPDLSFFHVFGALCYLTNDSENLGKLQPKADIGIFIGYAPTKKAFRIYNRRTRRIIETIHVDFDELTAMASEHSSSGPALHEMTPATISSGLVPNPPPSTPFVPPSRTD</sequence>
<reference evidence="5" key="2">
    <citation type="submission" date="2022-01" db="EMBL/GenBank/DDBJ databases">
        <authorList>
            <person name="Yamashiro T."/>
            <person name="Shiraishi A."/>
            <person name="Satake H."/>
            <person name="Nakayama K."/>
        </authorList>
    </citation>
    <scope>NUCLEOTIDE SEQUENCE</scope>
</reference>
<dbReference type="PANTHER" id="PTHR42648:SF32">
    <property type="entry name" value="RIBONUCLEASE H-LIKE DOMAIN, GAG-PRE-INTEGRASE DOMAIN PROTEIN-RELATED"/>
    <property type="match status" value="1"/>
</dbReference>
<feature type="region of interest" description="Disordered" evidence="3">
    <location>
        <begin position="242"/>
        <end position="264"/>
    </location>
</feature>
<dbReference type="InterPro" id="IPR001584">
    <property type="entry name" value="Integrase_cat-core"/>
</dbReference>
<feature type="compositionally biased region" description="Polar residues" evidence="3">
    <location>
        <begin position="1214"/>
        <end position="1223"/>
    </location>
</feature>
<reference evidence="5" key="1">
    <citation type="journal article" date="2022" name="Int. J. Mol. Sci.">
        <title>Draft Genome of Tanacetum Coccineum: Genomic Comparison of Closely Related Tanacetum-Family Plants.</title>
        <authorList>
            <person name="Yamashiro T."/>
            <person name="Shiraishi A."/>
            <person name="Nakayama K."/>
            <person name="Satake H."/>
        </authorList>
    </citation>
    <scope>NUCLEOTIDE SEQUENCE</scope>
</reference>
<dbReference type="InterPro" id="IPR039537">
    <property type="entry name" value="Retrotran_Ty1/copia-like"/>
</dbReference>
<evidence type="ECO:0000259" key="4">
    <source>
        <dbReference type="PROSITE" id="PS50994"/>
    </source>
</evidence>